<dbReference type="Proteomes" id="UP000280960">
    <property type="component" value="Chromosome"/>
</dbReference>
<gene>
    <name evidence="1" type="ORF">D2962_07945</name>
</gene>
<reference evidence="1 2" key="1">
    <citation type="submission" date="2018-10" db="EMBL/GenBank/DDBJ databases">
        <authorList>
            <person name="Zhang X."/>
        </authorList>
    </citation>
    <scope>NUCLEOTIDE SEQUENCE [LARGE SCALE GENOMIC DNA]</scope>
    <source>
        <strain evidence="1 2">SK-G1</strain>
    </source>
</reference>
<protein>
    <submittedName>
        <fullName evidence="1">Uncharacterized protein</fullName>
    </submittedName>
</protein>
<dbReference type="RefSeq" id="WP_120765453.1">
    <property type="nucleotide sequence ID" value="NZ_CP033169.1"/>
</dbReference>
<organism evidence="1 2">
    <name type="scientific">Biomaibacter acetigenes</name>
    <dbReference type="NCBI Taxonomy" id="2316383"/>
    <lineage>
        <taxon>Bacteria</taxon>
        <taxon>Bacillati</taxon>
        <taxon>Bacillota</taxon>
        <taxon>Clostridia</taxon>
        <taxon>Thermosediminibacterales</taxon>
        <taxon>Tepidanaerobacteraceae</taxon>
        <taxon>Biomaibacter</taxon>
    </lineage>
</organism>
<accession>A0A3G2R617</accession>
<dbReference type="EMBL" id="CP033169">
    <property type="protein sequence ID" value="AYO30558.1"/>
    <property type="molecule type" value="Genomic_DNA"/>
</dbReference>
<keyword evidence="2" id="KW-1185">Reference proteome</keyword>
<dbReference type="KEGG" id="bacg:D2962_07945"/>
<evidence type="ECO:0000313" key="1">
    <source>
        <dbReference type="EMBL" id="AYO30558.1"/>
    </source>
</evidence>
<name>A0A3G2R617_9FIRM</name>
<evidence type="ECO:0000313" key="2">
    <source>
        <dbReference type="Proteomes" id="UP000280960"/>
    </source>
</evidence>
<dbReference type="AlphaFoldDB" id="A0A3G2R617"/>
<sequence length="77" mass="8866">MIFKIILLCLILGFLVFLLGYTIGRRVGKKEGFIEGQVIIPMELKQKLMESTICPLCHQELNRGEMCDKILQKDKII</sequence>
<proteinExistence type="predicted"/>